<dbReference type="SUPFAM" id="SSF52172">
    <property type="entry name" value="CheY-like"/>
    <property type="match status" value="1"/>
</dbReference>
<evidence type="ECO:0000259" key="5">
    <source>
        <dbReference type="PROSITE" id="PS50930"/>
    </source>
</evidence>
<dbReference type="Gene3D" id="2.40.50.1020">
    <property type="entry name" value="LytTr DNA-binding domain"/>
    <property type="match status" value="1"/>
</dbReference>
<dbReference type="Pfam" id="PF00072">
    <property type="entry name" value="Response_reg"/>
    <property type="match status" value="1"/>
</dbReference>
<comment type="caution">
    <text evidence="6">The sequence shown here is derived from an EMBL/GenBank/DDBJ whole genome shotgun (WGS) entry which is preliminary data.</text>
</comment>
<evidence type="ECO:0000313" key="6">
    <source>
        <dbReference type="EMBL" id="EEG50411.1"/>
    </source>
</evidence>
<evidence type="ECO:0000313" key="7">
    <source>
        <dbReference type="Proteomes" id="UP000003100"/>
    </source>
</evidence>
<dbReference type="InterPro" id="IPR007492">
    <property type="entry name" value="LytTR_DNA-bd_dom"/>
</dbReference>
<dbReference type="GO" id="GO:0003677">
    <property type="term" value="F:DNA binding"/>
    <property type="evidence" value="ECO:0007669"/>
    <property type="project" value="InterPro"/>
</dbReference>
<dbReference type="RefSeq" id="WP_005946107.1">
    <property type="nucleotide sequence ID" value="NZ_GG657679.1"/>
</dbReference>
<evidence type="ECO:0000256" key="1">
    <source>
        <dbReference type="ARBA" id="ARBA00018672"/>
    </source>
</evidence>
<sequence length="240" mass="28083">MKIVFRIGICDDESNARDALRFELEKAAKEEDWEIVYEFSSGTVALSWLKNHPGEIDLLFLDVEMPGMSGMETARRIRVFSRELLLVFVTGYSDYVFDGYQVGAMDYLIKPVDQRRLESLLHRAQEILGVQEDRMFSFRNAEGMFRMPIKEIRYFYSDRRKVSLVLEDREYSFYGKLNQIEQQVGTDYVRIHQRYLVNPRWVEHIGCSTVTVEGKELPVSRGFKENAMEKLARAMLKGGY</sequence>
<proteinExistence type="predicted"/>
<dbReference type="PROSITE" id="PS50930">
    <property type="entry name" value="HTH_LYTTR"/>
    <property type="match status" value="1"/>
</dbReference>
<feature type="modified residue" description="4-aspartylphosphate" evidence="3">
    <location>
        <position position="62"/>
    </location>
</feature>
<evidence type="ECO:0000256" key="2">
    <source>
        <dbReference type="ARBA" id="ARBA00024867"/>
    </source>
</evidence>
<dbReference type="InterPro" id="IPR001789">
    <property type="entry name" value="Sig_transdc_resp-reg_receiver"/>
</dbReference>
<dbReference type="SMART" id="SM00850">
    <property type="entry name" value="LytTR"/>
    <property type="match status" value="1"/>
</dbReference>
<dbReference type="Gene3D" id="3.40.50.2300">
    <property type="match status" value="1"/>
</dbReference>
<reference evidence="6 7" key="2">
    <citation type="submission" date="2009-02" db="EMBL/GenBank/DDBJ databases">
        <title>Draft genome sequence of Blautia hydrogenotrophica DSM 10507 (Ruminococcus hydrogenotrophicus DSM 10507).</title>
        <authorList>
            <person name="Sudarsanam P."/>
            <person name="Ley R."/>
            <person name="Guruge J."/>
            <person name="Turnbaugh P.J."/>
            <person name="Mahowald M."/>
            <person name="Liep D."/>
            <person name="Gordon J."/>
        </authorList>
    </citation>
    <scope>NUCLEOTIDE SEQUENCE [LARGE SCALE GENOMIC DNA]</scope>
    <source>
        <strain evidence="7">DSM 10507 / JCM 14656 / S5a33</strain>
    </source>
</reference>
<name>C0CIM8_BLAHS</name>
<evidence type="ECO:0000256" key="3">
    <source>
        <dbReference type="PROSITE-ProRule" id="PRU00169"/>
    </source>
</evidence>
<dbReference type="SMART" id="SM00448">
    <property type="entry name" value="REC"/>
    <property type="match status" value="1"/>
</dbReference>
<dbReference type="PANTHER" id="PTHR37299:SF1">
    <property type="entry name" value="STAGE 0 SPORULATION PROTEIN A HOMOLOG"/>
    <property type="match status" value="1"/>
</dbReference>
<dbReference type="InterPro" id="IPR011006">
    <property type="entry name" value="CheY-like_superfamily"/>
</dbReference>
<dbReference type="PATRIC" id="fig|476272.21.peg.3696"/>
<accession>C0CIM8</accession>
<dbReference type="eggNOG" id="COG3279">
    <property type="taxonomic scope" value="Bacteria"/>
</dbReference>
<dbReference type="EMBL" id="ACBZ01000024">
    <property type="protein sequence ID" value="EEG50411.1"/>
    <property type="molecule type" value="Genomic_DNA"/>
</dbReference>
<dbReference type="InterPro" id="IPR046947">
    <property type="entry name" value="LytR-like"/>
</dbReference>
<keyword evidence="3" id="KW-0597">Phosphoprotein</keyword>
<reference evidence="6 7" key="1">
    <citation type="submission" date="2009-01" db="EMBL/GenBank/DDBJ databases">
        <authorList>
            <person name="Fulton L."/>
            <person name="Clifton S."/>
            <person name="Fulton B."/>
            <person name="Xu J."/>
            <person name="Minx P."/>
            <person name="Pepin K.H."/>
            <person name="Johnson M."/>
            <person name="Bhonagiri V."/>
            <person name="Nash W.E."/>
            <person name="Mardis E.R."/>
            <person name="Wilson R.K."/>
        </authorList>
    </citation>
    <scope>NUCLEOTIDE SEQUENCE [LARGE SCALE GENOMIC DNA]</scope>
    <source>
        <strain evidence="7">DSM 10507 / JCM 14656 / S5a33</strain>
    </source>
</reference>
<gene>
    <name evidence="6" type="ORF">RUMHYD_00692</name>
</gene>
<feature type="domain" description="HTH LytTR-type" evidence="5">
    <location>
        <begin position="136"/>
        <end position="205"/>
    </location>
</feature>
<dbReference type="Proteomes" id="UP000003100">
    <property type="component" value="Unassembled WGS sequence"/>
</dbReference>
<dbReference type="PANTHER" id="PTHR37299">
    <property type="entry name" value="TRANSCRIPTIONAL REGULATOR-RELATED"/>
    <property type="match status" value="1"/>
</dbReference>
<dbReference type="AlphaFoldDB" id="C0CIM8"/>
<dbReference type="PROSITE" id="PS50110">
    <property type="entry name" value="RESPONSE_REGULATORY"/>
    <property type="match status" value="1"/>
</dbReference>
<organism evidence="6 7">
    <name type="scientific">Blautia hydrogenotrophica (strain DSM 10507 / JCM 14656 / S5a33)</name>
    <name type="common">Ruminococcus hydrogenotrophicus</name>
    <dbReference type="NCBI Taxonomy" id="476272"/>
    <lineage>
        <taxon>Bacteria</taxon>
        <taxon>Bacillati</taxon>
        <taxon>Bacillota</taxon>
        <taxon>Clostridia</taxon>
        <taxon>Lachnospirales</taxon>
        <taxon>Lachnospiraceae</taxon>
        <taxon>Blautia</taxon>
    </lineage>
</organism>
<feature type="domain" description="Response regulatory" evidence="4">
    <location>
        <begin position="6"/>
        <end position="125"/>
    </location>
</feature>
<dbReference type="Pfam" id="PF04397">
    <property type="entry name" value="LytTR"/>
    <property type="match status" value="1"/>
</dbReference>
<protein>
    <recommendedName>
        <fullName evidence="1">Stage 0 sporulation protein A homolog</fullName>
    </recommendedName>
</protein>
<dbReference type="GO" id="GO:0000156">
    <property type="term" value="F:phosphorelay response regulator activity"/>
    <property type="evidence" value="ECO:0007669"/>
    <property type="project" value="InterPro"/>
</dbReference>
<dbReference type="HOGENOM" id="CLU_000445_14_1_9"/>
<keyword evidence="7" id="KW-1185">Reference proteome</keyword>
<comment type="function">
    <text evidence="2">May play the central regulatory role in sporulation. It may be an element of the effector pathway responsible for the activation of sporulation genes in response to nutritional stress. Spo0A may act in concert with spo0H (a sigma factor) to control the expression of some genes that are critical to the sporulation process.</text>
</comment>
<evidence type="ECO:0000259" key="4">
    <source>
        <dbReference type="PROSITE" id="PS50110"/>
    </source>
</evidence>